<proteinExistence type="predicted"/>
<sequence>MERKMKRKEESGRIEEKYEENRKRDERGERKKRKKK</sequence>
<reference evidence="3" key="1">
    <citation type="journal article" date="2007" name="Nature">
        <title>The grapevine genome sequence suggests ancestral hexaploidization in major angiosperm phyla.</title>
        <authorList>
            <consortium name="The French-Italian Public Consortium for Grapevine Genome Characterization."/>
            <person name="Jaillon O."/>
            <person name="Aury J.-M."/>
            <person name="Noel B."/>
            <person name="Policriti A."/>
            <person name="Clepet C."/>
            <person name="Casagrande A."/>
            <person name="Choisne N."/>
            <person name="Aubourg S."/>
            <person name="Vitulo N."/>
            <person name="Jubin C."/>
            <person name="Vezzi A."/>
            <person name="Legeai F."/>
            <person name="Hugueney P."/>
            <person name="Dasilva C."/>
            <person name="Horner D."/>
            <person name="Mica E."/>
            <person name="Jublot D."/>
            <person name="Poulain J."/>
            <person name="Bruyere C."/>
            <person name="Billault A."/>
            <person name="Segurens B."/>
            <person name="Gouyvenoux M."/>
            <person name="Ugarte E."/>
            <person name="Cattonaro F."/>
            <person name="Anthouard V."/>
            <person name="Vico V."/>
            <person name="Del Fabbro C."/>
            <person name="Alaux M."/>
            <person name="Di Gaspero G."/>
            <person name="Dumas V."/>
            <person name="Felice N."/>
            <person name="Paillard S."/>
            <person name="Juman I."/>
            <person name="Moroldo M."/>
            <person name="Scalabrin S."/>
            <person name="Canaguier A."/>
            <person name="Le Clainche I."/>
            <person name="Malacrida G."/>
            <person name="Durand E."/>
            <person name="Pesole G."/>
            <person name="Laucou V."/>
            <person name="Chatelet P."/>
            <person name="Merdinoglu D."/>
            <person name="Delledonne M."/>
            <person name="Pezzotti M."/>
            <person name="Lecharny A."/>
            <person name="Scarpelli C."/>
            <person name="Artiguenave F."/>
            <person name="Pe M.E."/>
            <person name="Valle G."/>
            <person name="Morgante M."/>
            <person name="Caboche M."/>
            <person name="Adam-Blondon A.-F."/>
            <person name="Weissenbach J."/>
            <person name="Quetier F."/>
            <person name="Wincker P."/>
        </authorList>
    </citation>
    <scope>NUCLEOTIDE SEQUENCE [LARGE SCALE GENOMIC DNA]</scope>
    <source>
        <strain evidence="3">cv. Pinot noir / PN40024</strain>
    </source>
</reference>
<feature type="region of interest" description="Disordered" evidence="1">
    <location>
        <begin position="1"/>
        <end position="36"/>
    </location>
</feature>
<evidence type="ECO:0000313" key="2">
    <source>
        <dbReference type="EMBL" id="CBI37403.3"/>
    </source>
</evidence>
<evidence type="ECO:0000313" key="3">
    <source>
        <dbReference type="Proteomes" id="UP000009183"/>
    </source>
</evidence>
<protein>
    <submittedName>
        <fullName evidence="2">Uncharacterized protein</fullName>
    </submittedName>
</protein>
<name>D7U3T4_VITVI</name>
<keyword evidence="3" id="KW-1185">Reference proteome</keyword>
<feature type="compositionally biased region" description="Basic and acidic residues" evidence="1">
    <location>
        <begin position="1"/>
        <end position="29"/>
    </location>
</feature>
<gene>
    <name evidence="2" type="ordered locus">VIT_02s0033g00480</name>
</gene>
<dbReference type="EMBL" id="FN596505">
    <property type="protein sequence ID" value="CBI37403.3"/>
    <property type="molecule type" value="Genomic_DNA"/>
</dbReference>
<organism evidence="2 3">
    <name type="scientific">Vitis vinifera</name>
    <name type="common">Grape</name>
    <dbReference type="NCBI Taxonomy" id="29760"/>
    <lineage>
        <taxon>Eukaryota</taxon>
        <taxon>Viridiplantae</taxon>
        <taxon>Streptophyta</taxon>
        <taxon>Embryophyta</taxon>
        <taxon>Tracheophyta</taxon>
        <taxon>Spermatophyta</taxon>
        <taxon>Magnoliopsida</taxon>
        <taxon>eudicotyledons</taxon>
        <taxon>Gunneridae</taxon>
        <taxon>Pentapetalae</taxon>
        <taxon>rosids</taxon>
        <taxon>Vitales</taxon>
        <taxon>Vitaceae</taxon>
        <taxon>Viteae</taxon>
        <taxon>Vitis</taxon>
    </lineage>
</organism>
<dbReference type="InParanoid" id="D7U3T4"/>
<dbReference type="HOGENOM" id="CLU_3360732_0_0_1"/>
<dbReference type="Proteomes" id="UP000009183">
    <property type="component" value="Chromosome 2"/>
</dbReference>
<dbReference type="PaxDb" id="29760-VIT_02s0033g00480.t01"/>
<accession>D7U3T4</accession>
<evidence type="ECO:0000256" key="1">
    <source>
        <dbReference type="SAM" id="MobiDB-lite"/>
    </source>
</evidence>
<dbReference type="AlphaFoldDB" id="D7U3T4"/>